<dbReference type="PROSITE" id="PS51352">
    <property type="entry name" value="THIOREDOXIN_2"/>
    <property type="match status" value="1"/>
</dbReference>
<name>A0A4Q2URL7_9BACT</name>
<dbReference type="Pfam" id="PF13899">
    <property type="entry name" value="Thioredoxin_7"/>
    <property type="match status" value="1"/>
</dbReference>
<dbReference type="InterPro" id="IPR013766">
    <property type="entry name" value="Thioredoxin_domain"/>
</dbReference>
<dbReference type="PANTHER" id="PTHR15337">
    <property type="entry name" value="ANTERIOR GRADIENT PROTEIN-RELATED"/>
    <property type="match status" value="1"/>
</dbReference>
<reference evidence="4 5" key="1">
    <citation type="submission" date="2019-01" db="EMBL/GenBank/DDBJ databases">
        <title>Spirosoma flava sp. nov., a propanil-degrading bacterium isolated from herbicide-contaminated soil.</title>
        <authorList>
            <person name="Zhang L."/>
            <person name="Jiang J.-D."/>
        </authorList>
    </citation>
    <scope>NUCLEOTIDE SEQUENCE [LARGE SCALE GENOMIC DNA]</scope>
    <source>
        <strain evidence="4 5">TY50</strain>
    </source>
</reference>
<dbReference type="InterPro" id="IPR051099">
    <property type="entry name" value="AGR/TXD"/>
</dbReference>
<evidence type="ECO:0000256" key="1">
    <source>
        <dbReference type="ARBA" id="ARBA00022729"/>
    </source>
</evidence>
<dbReference type="AlphaFoldDB" id="A0A4Q2URL7"/>
<dbReference type="SUPFAM" id="SSF52833">
    <property type="entry name" value="Thioredoxin-like"/>
    <property type="match status" value="1"/>
</dbReference>
<dbReference type="PANTHER" id="PTHR15337:SF11">
    <property type="entry name" value="THIOREDOXIN DOMAIN-CONTAINING PROTEIN"/>
    <property type="match status" value="1"/>
</dbReference>
<sequence>MKRLISVCVLCLLLINVRADEPMGMRFFVGSWQQALAEARNQHKPLFVDFYTAWCPPCRRMAREAFPNPAIGDAFNGRFINYQLNAEVGEGPDVARQYGVGSYPTGLYLTPTGELVHRSVGYAGVNAMIQQADLVWRMPRLRRSISKRNRVYTEEGK</sequence>
<dbReference type="Gene3D" id="3.40.30.10">
    <property type="entry name" value="Glutaredoxin"/>
    <property type="match status" value="1"/>
</dbReference>
<evidence type="ECO:0000259" key="3">
    <source>
        <dbReference type="PROSITE" id="PS51352"/>
    </source>
</evidence>
<organism evidence="4 5">
    <name type="scientific">Spirosoma sordidisoli</name>
    <dbReference type="NCBI Taxonomy" id="2502893"/>
    <lineage>
        <taxon>Bacteria</taxon>
        <taxon>Pseudomonadati</taxon>
        <taxon>Bacteroidota</taxon>
        <taxon>Cytophagia</taxon>
        <taxon>Cytophagales</taxon>
        <taxon>Cytophagaceae</taxon>
        <taxon>Spirosoma</taxon>
    </lineage>
</organism>
<evidence type="ECO:0000256" key="2">
    <source>
        <dbReference type="SAM" id="SignalP"/>
    </source>
</evidence>
<evidence type="ECO:0000313" key="4">
    <source>
        <dbReference type="EMBL" id="RYC71672.1"/>
    </source>
</evidence>
<keyword evidence="1 2" id="KW-0732">Signal</keyword>
<gene>
    <name evidence="4" type="ORF">EQG79_05950</name>
</gene>
<comment type="caution">
    <text evidence="4">The sequence shown here is derived from an EMBL/GenBank/DDBJ whole genome shotgun (WGS) entry which is preliminary data.</text>
</comment>
<accession>A0A4Q2URL7</accession>
<proteinExistence type="predicted"/>
<dbReference type="InterPro" id="IPR036249">
    <property type="entry name" value="Thioredoxin-like_sf"/>
</dbReference>
<feature type="signal peptide" evidence="2">
    <location>
        <begin position="1"/>
        <end position="19"/>
    </location>
</feature>
<feature type="chain" id="PRO_5020806356" evidence="2">
    <location>
        <begin position="20"/>
        <end position="157"/>
    </location>
</feature>
<dbReference type="Proteomes" id="UP000290407">
    <property type="component" value="Unassembled WGS sequence"/>
</dbReference>
<protein>
    <submittedName>
        <fullName evidence="4">DUF255 domain-containing protein</fullName>
    </submittedName>
</protein>
<dbReference type="RefSeq" id="WP_129600591.1">
    <property type="nucleotide sequence ID" value="NZ_SBLB01000001.1"/>
</dbReference>
<dbReference type="EMBL" id="SBLB01000001">
    <property type="protein sequence ID" value="RYC71672.1"/>
    <property type="molecule type" value="Genomic_DNA"/>
</dbReference>
<keyword evidence="5" id="KW-1185">Reference proteome</keyword>
<evidence type="ECO:0000313" key="5">
    <source>
        <dbReference type="Proteomes" id="UP000290407"/>
    </source>
</evidence>
<feature type="domain" description="Thioredoxin" evidence="3">
    <location>
        <begin position="13"/>
        <end position="143"/>
    </location>
</feature>